<proteinExistence type="predicted"/>
<evidence type="ECO:0000256" key="1">
    <source>
        <dbReference type="SAM" id="Coils"/>
    </source>
</evidence>
<protein>
    <submittedName>
        <fullName evidence="2">Uncharacterized protein</fullName>
    </submittedName>
</protein>
<keyword evidence="1" id="KW-0175">Coiled coil</keyword>
<feature type="coiled-coil region" evidence="1">
    <location>
        <begin position="95"/>
        <end position="122"/>
    </location>
</feature>
<accession>A0A9Y1BQX9</accession>
<organism evidence="2">
    <name type="scientific">Candidatus Heimdallarchaeum endolithica</name>
    <dbReference type="NCBI Taxonomy" id="2876572"/>
    <lineage>
        <taxon>Archaea</taxon>
        <taxon>Promethearchaeati</taxon>
        <taxon>Candidatus Heimdallarchaeota</taxon>
        <taxon>Candidatus Heimdallarchaeia (ex Rinke et al. 2021) (nom. nud.)</taxon>
        <taxon>Candidatus Heimdallarchaeales</taxon>
        <taxon>Candidatus Heimdallarchaeaceae</taxon>
        <taxon>Candidatus Heimdallarchaeum</taxon>
    </lineage>
</organism>
<sequence>MSSSKIDKFRSERDFLKKELYALKKENSLLKQALVRDDKKRQRNRRAEEIEKQLKKAEVNVISIDKLKAQFYRNRTLEDTLAFQKKQVQEAYDIYTRLVSKMQRTEKELQEAEQLCLELLSLYKQRKLPKKLFHVKQEDAVRYVYTEFQCLERIAKTAWIKFLKRIGRGK</sequence>
<dbReference type="Proteomes" id="UP001200513">
    <property type="component" value="Chromosome"/>
</dbReference>
<reference evidence="2" key="1">
    <citation type="journal article" date="2022" name="Nat. Microbiol.">
        <title>Unique mobile elements and scalable gene flow at the prokaryote-eukaryote boundary revealed by circularized Asgard archaea genomes.</title>
        <authorList>
            <person name="Wu F."/>
            <person name="Speth D.R."/>
            <person name="Philosof A."/>
            <person name="Cremiere A."/>
            <person name="Narayanan A."/>
            <person name="Barco R.A."/>
            <person name="Connon S.A."/>
            <person name="Amend J.P."/>
            <person name="Antoshechkin I.A."/>
            <person name="Orphan V.J."/>
        </authorList>
    </citation>
    <scope>NUCLEOTIDE SEQUENCE</scope>
    <source>
        <strain evidence="2">PR6</strain>
    </source>
</reference>
<name>A0A9Y1BQX9_9ARCH</name>
<gene>
    <name evidence="2" type="ORF">K9W46_00140</name>
</gene>
<evidence type="ECO:0000313" key="2">
    <source>
        <dbReference type="EMBL" id="UJG43606.1"/>
    </source>
</evidence>
<feature type="coiled-coil region" evidence="1">
    <location>
        <begin position="6"/>
        <end position="67"/>
    </location>
</feature>
<dbReference type="AlphaFoldDB" id="A0A9Y1BQX9"/>
<dbReference type="EMBL" id="CP084167">
    <property type="protein sequence ID" value="UJG43606.1"/>
    <property type="molecule type" value="Genomic_DNA"/>
</dbReference>